<reference evidence="4" key="1">
    <citation type="journal article" date="2019" name="Int. J. Syst. Evol. Microbiol.">
        <title>The Global Catalogue of Microorganisms (GCM) 10K type strain sequencing project: providing services to taxonomists for standard genome sequencing and annotation.</title>
        <authorList>
            <consortium name="The Broad Institute Genomics Platform"/>
            <consortium name="The Broad Institute Genome Sequencing Center for Infectious Disease"/>
            <person name="Wu L."/>
            <person name="Ma J."/>
        </authorList>
    </citation>
    <scope>NUCLEOTIDE SEQUENCE [LARGE SCALE GENOMIC DNA]</scope>
    <source>
        <strain evidence="4">CCUG 61948</strain>
    </source>
</reference>
<sequence>MLLFFVVLFSNGQNDPSVFENLDFRFIGPEGNRTIAIAGVPGDPMINYIGAASGGLWKTTDGGVNWDPIFDDQDVSSIGSLAITPTNPDIVWAGTGETFIIRPAHAMGDGIYKSEDAGKTWKNMGLEKTGRIGRIIVHPTNPDIVYAAALGHTYGPQQERGVYKTVDGGKNWKRIFFVDENTGAAELALDAKNPDRLLVGMWSIHINTWGLRSGGPGGGIYRTLDGGDSWEPMTTKGLPGGKDNPVGKTAVAISHSEPDIVYALFEIDSPALYRSEDFGETWTLQTRNHDIGERAPYYIRMAVSPSDPNELYFANVKFSTSKDGGKTIKGGYRAGGDNHDIWIDPANADRLMVAHDGGASISQNHGESFQRIVLPIAQMYHVSVDDQIPYNVYGNRQDGYSYKGPSNSRQGYIPLGLWKGVGGCESGFAQPDPFDNDIVWSGCYDGGLQRYNAKTGHARDVRVWPEAGYGWEPGKLKYRWHWNFPLAFSPHTKHRVYVGSQYVHKSDDDGQSWQVISPDLTLNDKTHQQNSGGIAVDNLMTFDGSVLFSISESKLEPGLIWAGTNDGQVQLTRDGGTKWTNVTGNIPGLPKWGTIANIEISRFKKGTAYITVDLHQMGDFNAYAYKTEDYGTTWKLITESMPKSVHTFAHVIKEDPKREGMLYLGVDNGLYISYDDGDTWMRLRNNLPPAPVYWLEIQERFDDLVVGTYGRGYYILDNVAPLREFDVDAKDQKAHLFSMRPAYRFIDKQAIKTDGPSMNSGRNPAYGADIHYYLKDSTDQKVAIEVMTMDDQLIRSLEGKQDAGIHRVMWDLRYEPTYKPKLRSTPPGRPWVQLNGEGWRPLVTWDLDLWRGQFGPRVVPQRYKIKLIVGDEEFIREVDVLKDPDTESTLEELAEQVAFSLELRDAMNLAVTMINDIETIRAELNEIIPKLKKNSDRKKAEELRMLAQSIAGSLYDIHLTGAREDAFRSPMKLYGRISALASDIGGFGADFKPTDQQREVYAIFNKRLKDVDTKFKKFMDVEVKKLNVQLKKSELEIRTNKKLKS</sequence>
<keyword evidence="1" id="KW-0677">Repeat</keyword>
<dbReference type="InterPro" id="IPR031778">
    <property type="entry name" value="Sortilin_N"/>
</dbReference>
<protein>
    <submittedName>
        <fullName evidence="3">WD40/YVTN/BNR-like repeat-containing protein</fullName>
    </submittedName>
</protein>
<dbReference type="InterPro" id="IPR036278">
    <property type="entry name" value="Sialidase_sf"/>
</dbReference>
<name>A0ABW3AZP1_9FLAO</name>
<evidence type="ECO:0000313" key="3">
    <source>
        <dbReference type="EMBL" id="MFD0795946.1"/>
    </source>
</evidence>
<dbReference type="Proteomes" id="UP001597012">
    <property type="component" value="Unassembled WGS sequence"/>
</dbReference>
<dbReference type="Gene3D" id="2.130.10.10">
    <property type="entry name" value="YVTN repeat-like/Quinoprotein amine dehydrogenase"/>
    <property type="match status" value="3"/>
</dbReference>
<proteinExistence type="predicted"/>
<evidence type="ECO:0000313" key="4">
    <source>
        <dbReference type="Proteomes" id="UP001597012"/>
    </source>
</evidence>
<dbReference type="RefSeq" id="WP_379931618.1">
    <property type="nucleotide sequence ID" value="NZ_JBHTHY010000003.1"/>
</dbReference>
<feature type="domain" description="Sortilin N-terminal" evidence="2">
    <location>
        <begin position="111"/>
        <end position="235"/>
    </location>
</feature>
<accession>A0ABW3AZP1</accession>
<comment type="caution">
    <text evidence="3">The sequence shown here is derived from an EMBL/GenBank/DDBJ whole genome shotgun (WGS) entry which is preliminary data.</text>
</comment>
<keyword evidence="4" id="KW-1185">Reference proteome</keyword>
<dbReference type="Pfam" id="PF15902">
    <property type="entry name" value="Sortilin-Vps10"/>
    <property type="match status" value="1"/>
</dbReference>
<dbReference type="CDD" id="cd15482">
    <property type="entry name" value="Sialidase_non-viral"/>
    <property type="match status" value="2"/>
</dbReference>
<dbReference type="SUPFAM" id="SSF110296">
    <property type="entry name" value="Oligoxyloglucan reducing end-specific cellobiohydrolase"/>
    <property type="match status" value="1"/>
</dbReference>
<evidence type="ECO:0000259" key="2">
    <source>
        <dbReference type="Pfam" id="PF15902"/>
    </source>
</evidence>
<dbReference type="InterPro" id="IPR015943">
    <property type="entry name" value="WD40/YVTN_repeat-like_dom_sf"/>
</dbReference>
<dbReference type="EMBL" id="JBHTHY010000003">
    <property type="protein sequence ID" value="MFD0795946.1"/>
    <property type="molecule type" value="Genomic_DNA"/>
</dbReference>
<dbReference type="InterPro" id="IPR052025">
    <property type="entry name" value="Xyloglucanase_GH74"/>
</dbReference>
<dbReference type="PANTHER" id="PTHR43739">
    <property type="entry name" value="XYLOGLUCANASE (EUROFUNG)"/>
    <property type="match status" value="1"/>
</dbReference>
<dbReference type="SUPFAM" id="SSF50939">
    <property type="entry name" value="Sialidases"/>
    <property type="match status" value="1"/>
</dbReference>
<gene>
    <name evidence="3" type="ORF">ACFQZJ_00625</name>
</gene>
<dbReference type="PANTHER" id="PTHR43739:SF5">
    <property type="entry name" value="EXO-ALPHA-SIALIDASE"/>
    <property type="match status" value="1"/>
</dbReference>
<organism evidence="3 4">
    <name type="scientific">Maribacter chungangensis</name>
    <dbReference type="NCBI Taxonomy" id="1069117"/>
    <lineage>
        <taxon>Bacteria</taxon>
        <taxon>Pseudomonadati</taxon>
        <taxon>Bacteroidota</taxon>
        <taxon>Flavobacteriia</taxon>
        <taxon>Flavobacteriales</taxon>
        <taxon>Flavobacteriaceae</taxon>
        <taxon>Maribacter</taxon>
    </lineage>
</organism>
<evidence type="ECO:0000256" key="1">
    <source>
        <dbReference type="ARBA" id="ARBA00022737"/>
    </source>
</evidence>